<organism evidence="8 9">
    <name type="scientific">Deinandra increscens subsp. villosa</name>
    <dbReference type="NCBI Taxonomy" id="3103831"/>
    <lineage>
        <taxon>Eukaryota</taxon>
        <taxon>Viridiplantae</taxon>
        <taxon>Streptophyta</taxon>
        <taxon>Embryophyta</taxon>
        <taxon>Tracheophyta</taxon>
        <taxon>Spermatophyta</taxon>
        <taxon>Magnoliopsida</taxon>
        <taxon>eudicotyledons</taxon>
        <taxon>Gunneridae</taxon>
        <taxon>Pentapetalae</taxon>
        <taxon>asterids</taxon>
        <taxon>campanulids</taxon>
        <taxon>Asterales</taxon>
        <taxon>Asteraceae</taxon>
        <taxon>Asteroideae</taxon>
        <taxon>Heliantheae alliance</taxon>
        <taxon>Madieae</taxon>
        <taxon>Madiinae</taxon>
        <taxon>Deinandra</taxon>
    </lineage>
</organism>
<dbReference type="Gene3D" id="1.10.10.10">
    <property type="entry name" value="Winged helix-like DNA-binding domain superfamily/Winged helix DNA-binding domain"/>
    <property type="match status" value="1"/>
</dbReference>
<dbReference type="PROSITE" id="PS51683">
    <property type="entry name" value="SAM_OMT_II"/>
    <property type="match status" value="1"/>
</dbReference>
<evidence type="ECO:0008006" key="10">
    <source>
        <dbReference type="Google" id="ProtNLM"/>
    </source>
</evidence>
<dbReference type="AlphaFoldDB" id="A0AAP0CDA1"/>
<dbReference type="Proteomes" id="UP001408789">
    <property type="component" value="Unassembled WGS sequence"/>
</dbReference>
<keyword evidence="9" id="KW-1185">Reference proteome</keyword>
<sequence length="350" mass="38791">MSSEIKREKNDSKDEEVAAQEFLWKISLGFTPTAIVKCAIELGIPDILENHGSPMTLVDLSSELKCSQSSLYRIMRFLIHYKVFQETSMGYTQTPISRLLTKNGKHSMVPLVLLESTPIMLAPWHKLSAWVLSNEEDLPFEAAHGNDLWGFAAANPSHSKLFNDAMGCRARADVAAMIEGCPEVFKGLRTLVDVGGGDGTTLRLIVEAFPSINGINFDLPHVVSVAPVSVGVKHVGGNMFDNVPKADAVFLMQILHDWADDVCIAILKKCREAIPQNTGKVIVVDAIVGREEDYEFKDVGLILDMVMMAHTSKGKERTSKEWAYVFHEAGFTHYTIKHIRATVSVMEVYP</sequence>
<dbReference type="InterPro" id="IPR036388">
    <property type="entry name" value="WH-like_DNA-bd_sf"/>
</dbReference>
<dbReference type="Gene3D" id="3.40.50.150">
    <property type="entry name" value="Vaccinia Virus protein VP39"/>
    <property type="match status" value="1"/>
</dbReference>
<comment type="similarity">
    <text evidence="4">Belongs to the class I-like SAM-binding methyltransferase superfamily. Cation-independent O-methyltransferase family. COMT subfamily.</text>
</comment>
<feature type="domain" description="O-methyltransferase C-terminal" evidence="6">
    <location>
        <begin position="124"/>
        <end position="331"/>
    </location>
</feature>
<evidence type="ECO:0000313" key="8">
    <source>
        <dbReference type="EMBL" id="KAK9051905.1"/>
    </source>
</evidence>
<evidence type="ECO:0000256" key="4">
    <source>
        <dbReference type="ARBA" id="ARBA00034481"/>
    </source>
</evidence>
<dbReference type="Pfam" id="PF08100">
    <property type="entry name" value="Dimerisation"/>
    <property type="match status" value="1"/>
</dbReference>
<evidence type="ECO:0000259" key="6">
    <source>
        <dbReference type="Pfam" id="PF00891"/>
    </source>
</evidence>
<keyword evidence="3" id="KW-0949">S-adenosyl-L-methionine</keyword>
<dbReference type="GO" id="GO:0046983">
    <property type="term" value="F:protein dimerization activity"/>
    <property type="evidence" value="ECO:0007669"/>
    <property type="project" value="InterPro"/>
</dbReference>
<dbReference type="PANTHER" id="PTHR11746">
    <property type="entry name" value="O-METHYLTRANSFERASE"/>
    <property type="match status" value="1"/>
</dbReference>
<evidence type="ECO:0000313" key="9">
    <source>
        <dbReference type="Proteomes" id="UP001408789"/>
    </source>
</evidence>
<evidence type="ECO:0000256" key="5">
    <source>
        <dbReference type="PIRSR" id="PIRSR005739-1"/>
    </source>
</evidence>
<dbReference type="InterPro" id="IPR036390">
    <property type="entry name" value="WH_DNA-bd_sf"/>
</dbReference>
<keyword evidence="2" id="KW-0808">Transferase</keyword>
<dbReference type="GO" id="GO:0008171">
    <property type="term" value="F:O-methyltransferase activity"/>
    <property type="evidence" value="ECO:0007669"/>
    <property type="project" value="InterPro"/>
</dbReference>
<dbReference type="InterPro" id="IPR016461">
    <property type="entry name" value="COMT-like"/>
</dbReference>
<reference evidence="8 9" key="1">
    <citation type="submission" date="2024-04" db="EMBL/GenBank/DDBJ databases">
        <title>The reference genome of an endangered Asteraceae, Deinandra increscens subsp. villosa, native to the Central Coast of California.</title>
        <authorList>
            <person name="Guilliams M."/>
            <person name="Hasenstab-Lehman K."/>
            <person name="Meyer R."/>
            <person name="Mcevoy S."/>
        </authorList>
    </citation>
    <scope>NUCLEOTIDE SEQUENCE [LARGE SCALE GENOMIC DNA]</scope>
    <source>
        <tissue evidence="8">Leaf</tissue>
    </source>
</reference>
<gene>
    <name evidence="8" type="ORF">SSX86_028533</name>
</gene>
<proteinExistence type="inferred from homology"/>
<dbReference type="GO" id="GO:0032259">
    <property type="term" value="P:methylation"/>
    <property type="evidence" value="ECO:0007669"/>
    <property type="project" value="UniProtKB-KW"/>
</dbReference>
<dbReference type="InterPro" id="IPR012967">
    <property type="entry name" value="COMT_dimerisation"/>
</dbReference>
<dbReference type="PIRSF" id="PIRSF005739">
    <property type="entry name" value="O-mtase"/>
    <property type="match status" value="1"/>
</dbReference>
<comment type="caution">
    <text evidence="8">The sequence shown here is derived from an EMBL/GenBank/DDBJ whole genome shotgun (WGS) entry which is preliminary data.</text>
</comment>
<evidence type="ECO:0000256" key="2">
    <source>
        <dbReference type="ARBA" id="ARBA00022679"/>
    </source>
</evidence>
<dbReference type="InterPro" id="IPR001077">
    <property type="entry name" value="COMT_C"/>
</dbReference>
<dbReference type="SUPFAM" id="SSF53335">
    <property type="entry name" value="S-adenosyl-L-methionine-dependent methyltransferases"/>
    <property type="match status" value="1"/>
</dbReference>
<dbReference type="Pfam" id="PF00891">
    <property type="entry name" value="Methyltransf_2"/>
    <property type="match status" value="1"/>
</dbReference>
<feature type="active site" description="Proton acceptor" evidence="5">
    <location>
        <position position="256"/>
    </location>
</feature>
<dbReference type="SUPFAM" id="SSF46785">
    <property type="entry name" value="Winged helix' DNA-binding domain"/>
    <property type="match status" value="1"/>
</dbReference>
<evidence type="ECO:0000256" key="3">
    <source>
        <dbReference type="ARBA" id="ARBA00022691"/>
    </source>
</evidence>
<protein>
    <recommendedName>
        <fullName evidence="10">O-methyltransferase</fullName>
    </recommendedName>
</protein>
<keyword evidence="1" id="KW-0489">Methyltransferase</keyword>
<evidence type="ECO:0000259" key="7">
    <source>
        <dbReference type="Pfam" id="PF08100"/>
    </source>
</evidence>
<accession>A0AAP0CDA1</accession>
<evidence type="ECO:0000256" key="1">
    <source>
        <dbReference type="ARBA" id="ARBA00022603"/>
    </source>
</evidence>
<feature type="domain" description="O-methyltransferase dimerisation" evidence="7">
    <location>
        <begin position="24"/>
        <end position="102"/>
    </location>
</feature>
<dbReference type="EMBL" id="JBCNJP010000027">
    <property type="protein sequence ID" value="KAK9051905.1"/>
    <property type="molecule type" value="Genomic_DNA"/>
</dbReference>
<dbReference type="FunFam" id="3.40.50.150:FF:000294">
    <property type="entry name" value="O-methyltransferase family protein"/>
    <property type="match status" value="1"/>
</dbReference>
<name>A0AAP0CDA1_9ASTR</name>
<dbReference type="InterPro" id="IPR029063">
    <property type="entry name" value="SAM-dependent_MTases_sf"/>
</dbReference>